<organism evidence="3 4">
    <name type="scientific">endosymbiont of Riftia pachyptila</name>
    <name type="common">vent Ph05</name>
    <dbReference type="NCBI Taxonomy" id="1048808"/>
    <lineage>
        <taxon>Bacteria</taxon>
        <taxon>Pseudomonadati</taxon>
        <taxon>Pseudomonadota</taxon>
        <taxon>Gammaproteobacteria</taxon>
        <taxon>sulfur-oxidizing symbionts</taxon>
    </lineage>
</organism>
<keyword evidence="1" id="KW-0732">Signal</keyword>
<gene>
    <name evidence="3" type="primary">soxY</name>
    <name evidence="3" type="ORF">Rifp1Sym_am00200</name>
</gene>
<dbReference type="AlphaFoldDB" id="G2DAU3"/>
<dbReference type="PATRIC" id="fig|1048808.3.peg.697"/>
<dbReference type="PIRSF" id="PIRSF010312">
    <property type="entry name" value="Sulphur_oxidation_SoxY"/>
    <property type="match status" value="1"/>
</dbReference>
<dbReference type="InterPro" id="IPR016568">
    <property type="entry name" value="Sulphur_oxidation_SoxY"/>
</dbReference>
<reference evidence="3" key="1">
    <citation type="journal article" date="2011" name="ISME J.">
        <title>The endosymbionts of the deep-sea tubeworms Riftia pachyptila and Tevnia jerichonana share an identical physiology as revealed by proteogenomic analyses.</title>
        <authorList>
            <person name="Gardebrecht A."/>
            <person name="Markert S."/>
            <person name="Felbeck H."/>
            <person name="Thuermer A."/>
            <person name="Albrecht D."/>
            <person name="Wollherr A."/>
            <person name="Kabisch J."/>
            <person name="Lehmann R."/>
            <person name="Daniel R."/>
            <person name="Liesegang H."/>
            <person name="Hecker M."/>
            <person name="Sievert S.M."/>
            <person name="Schweder T."/>
        </authorList>
    </citation>
    <scope>NUCLEOTIDE SEQUENCE [LARGE SCALE GENOMIC DNA]</scope>
</reference>
<dbReference type="InterPro" id="IPR006311">
    <property type="entry name" value="TAT_signal"/>
</dbReference>
<dbReference type="Pfam" id="PF13501">
    <property type="entry name" value="SoxY"/>
    <property type="match status" value="1"/>
</dbReference>
<dbReference type="EMBL" id="AFOC01000013">
    <property type="protein sequence ID" value="EGV52247.1"/>
    <property type="molecule type" value="Genomic_DNA"/>
</dbReference>
<dbReference type="PROSITE" id="PS51318">
    <property type="entry name" value="TAT"/>
    <property type="match status" value="1"/>
</dbReference>
<dbReference type="InterPro" id="IPR019546">
    <property type="entry name" value="TAT_signal_bac_arc"/>
</dbReference>
<sequence>MMSTDMKRRIFLKGSLAAGAVGMAAGAGLLMPQQVLAAWPSAAFEAKEVPAALSALMGSDTSEPSTDIRVKAPDIAENGAVVPVTVETSIGGVESIAIIASNNPVPLVASFNLGQGASGFVSTRIKMGKTGDVIGVVKAGGKLYSARKGVKVTIGGCGG</sequence>
<evidence type="ECO:0000313" key="3">
    <source>
        <dbReference type="EMBL" id="EGV52247.1"/>
    </source>
</evidence>
<comment type="caution">
    <text evidence="3">The sequence shown here is derived from an EMBL/GenBank/DDBJ whole genome shotgun (WGS) entry which is preliminary data.</text>
</comment>
<dbReference type="InterPro" id="IPR032711">
    <property type="entry name" value="SoxY"/>
</dbReference>
<dbReference type="InterPro" id="IPR038162">
    <property type="entry name" value="SoxY_sf"/>
</dbReference>
<proteinExistence type="predicted"/>
<name>G2DAU3_9GAMM</name>
<feature type="domain" description="Ig-like SoxY" evidence="2">
    <location>
        <begin position="55"/>
        <end position="157"/>
    </location>
</feature>
<accession>G2DAU3</accession>
<dbReference type="NCBIfam" id="TIGR01409">
    <property type="entry name" value="TAT_signal_seq"/>
    <property type="match status" value="1"/>
</dbReference>
<dbReference type="Proteomes" id="UP000004491">
    <property type="component" value="Unassembled WGS sequence"/>
</dbReference>
<keyword evidence="4" id="KW-1185">Reference proteome</keyword>
<evidence type="ECO:0000259" key="2">
    <source>
        <dbReference type="Pfam" id="PF13501"/>
    </source>
</evidence>
<dbReference type="NCBIfam" id="TIGR04488">
    <property type="entry name" value="SoxY_true_GGCGG"/>
    <property type="match status" value="1"/>
</dbReference>
<dbReference type="Gene3D" id="2.60.40.2470">
    <property type="entry name" value="SoxY domain"/>
    <property type="match status" value="1"/>
</dbReference>
<protein>
    <submittedName>
        <fullName evidence="3">Sulfur oxidation protein SoxY</fullName>
    </submittedName>
</protein>
<evidence type="ECO:0000256" key="1">
    <source>
        <dbReference type="ARBA" id="ARBA00022729"/>
    </source>
</evidence>
<evidence type="ECO:0000313" key="4">
    <source>
        <dbReference type="Proteomes" id="UP000004491"/>
    </source>
</evidence>